<evidence type="ECO:0000259" key="8">
    <source>
        <dbReference type="PROSITE" id="PS51704"/>
    </source>
</evidence>
<proteinExistence type="inferred from homology"/>
<dbReference type="GO" id="GO:0008889">
    <property type="term" value="F:glycerophosphodiester phosphodiesterase activity"/>
    <property type="evidence" value="ECO:0007669"/>
    <property type="project" value="UniProtKB-EC"/>
</dbReference>
<dbReference type="GO" id="GO:0042597">
    <property type="term" value="C:periplasmic space"/>
    <property type="evidence" value="ECO:0007669"/>
    <property type="project" value="TreeGrafter"/>
</dbReference>
<evidence type="ECO:0000256" key="6">
    <source>
        <dbReference type="ARBA" id="ARBA00047512"/>
    </source>
</evidence>
<dbReference type="CDD" id="cd08600">
    <property type="entry name" value="GDPD_EcGlpQ_like"/>
    <property type="match status" value="1"/>
</dbReference>
<dbReference type="PANTHER" id="PTHR43620">
    <property type="entry name" value="GLYCEROPHOSPHORYL DIESTER PHOSPHODIESTERASE"/>
    <property type="match status" value="1"/>
</dbReference>
<feature type="chain" id="PRO_5022166359" description="glycerophosphodiester phosphodiesterase" evidence="7">
    <location>
        <begin position="29"/>
        <end position="343"/>
    </location>
</feature>
<dbReference type="PROSITE" id="PS51704">
    <property type="entry name" value="GP_PDE"/>
    <property type="match status" value="1"/>
</dbReference>
<dbReference type="GO" id="GO:0006071">
    <property type="term" value="P:glycerol metabolic process"/>
    <property type="evidence" value="ECO:0007669"/>
    <property type="project" value="UniProtKB-KW"/>
</dbReference>
<dbReference type="FunFam" id="3.20.20.190:FF:000009">
    <property type="entry name" value="Glycerophosphodiester phosphodiesterase, periplasmic"/>
    <property type="match status" value="1"/>
</dbReference>
<evidence type="ECO:0000256" key="3">
    <source>
        <dbReference type="ARBA" id="ARBA00022729"/>
    </source>
</evidence>
<dbReference type="RefSeq" id="WP_142903467.1">
    <property type="nucleotide sequence ID" value="NZ_ML660090.1"/>
</dbReference>
<evidence type="ECO:0000313" key="10">
    <source>
        <dbReference type="Proteomes" id="UP000319732"/>
    </source>
</evidence>
<comment type="caution">
    <text evidence="9">The sequence shown here is derived from an EMBL/GenBank/DDBJ whole genome shotgun (WGS) entry which is preliminary data.</text>
</comment>
<evidence type="ECO:0000256" key="5">
    <source>
        <dbReference type="ARBA" id="ARBA00022801"/>
    </source>
</evidence>
<accession>A0A545TZ15</accession>
<dbReference type="PANTHER" id="PTHR43620:SF7">
    <property type="entry name" value="GLYCEROPHOSPHODIESTER PHOSPHODIESTERASE GDPD5-RELATED"/>
    <property type="match status" value="1"/>
</dbReference>
<dbReference type="PROSITE" id="PS51257">
    <property type="entry name" value="PROKAR_LIPOPROTEIN"/>
    <property type="match status" value="1"/>
</dbReference>
<keyword evidence="10" id="KW-1185">Reference proteome</keyword>
<dbReference type="InterPro" id="IPR017946">
    <property type="entry name" value="PLC-like_Pdiesterase_TIM-brl"/>
</dbReference>
<dbReference type="GO" id="GO:0006629">
    <property type="term" value="P:lipid metabolic process"/>
    <property type="evidence" value="ECO:0007669"/>
    <property type="project" value="InterPro"/>
</dbReference>
<comment type="catalytic activity">
    <reaction evidence="6">
        <text>a sn-glycero-3-phosphodiester + H2O = an alcohol + sn-glycerol 3-phosphate + H(+)</text>
        <dbReference type="Rhea" id="RHEA:12969"/>
        <dbReference type="ChEBI" id="CHEBI:15377"/>
        <dbReference type="ChEBI" id="CHEBI:15378"/>
        <dbReference type="ChEBI" id="CHEBI:30879"/>
        <dbReference type="ChEBI" id="CHEBI:57597"/>
        <dbReference type="ChEBI" id="CHEBI:83408"/>
        <dbReference type="EC" id="3.1.4.46"/>
    </reaction>
</comment>
<feature type="signal peptide" evidence="7">
    <location>
        <begin position="1"/>
        <end position="28"/>
    </location>
</feature>
<dbReference type="EMBL" id="VHSG01000007">
    <property type="protein sequence ID" value="TQV82451.1"/>
    <property type="molecule type" value="Genomic_DNA"/>
</dbReference>
<dbReference type="OrthoDB" id="9795622at2"/>
<evidence type="ECO:0000256" key="1">
    <source>
        <dbReference type="ARBA" id="ARBA00007277"/>
    </source>
</evidence>
<dbReference type="Pfam" id="PF03009">
    <property type="entry name" value="GDPD"/>
    <property type="match status" value="1"/>
</dbReference>
<dbReference type="Proteomes" id="UP000319732">
    <property type="component" value="Unassembled WGS sequence"/>
</dbReference>
<dbReference type="Gene3D" id="3.20.20.190">
    <property type="entry name" value="Phosphatidylinositol (PI) phosphodiesterase"/>
    <property type="match status" value="1"/>
</dbReference>
<keyword evidence="4" id="KW-0319">Glycerol metabolism</keyword>
<name>A0A545TZ15_9GAMM</name>
<feature type="domain" description="GP-PDE" evidence="8">
    <location>
        <begin position="31"/>
        <end position="341"/>
    </location>
</feature>
<organism evidence="9 10">
    <name type="scientific">Exilibacterium tricleocarpae</name>
    <dbReference type="NCBI Taxonomy" id="2591008"/>
    <lineage>
        <taxon>Bacteria</taxon>
        <taxon>Pseudomonadati</taxon>
        <taxon>Pseudomonadota</taxon>
        <taxon>Gammaproteobacteria</taxon>
        <taxon>Cellvibrionales</taxon>
        <taxon>Cellvibrionaceae</taxon>
        <taxon>Exilibacterium</taxon>
    </lineage>
</organism>
<dbReference type="InterPro" id="IPR030395">
    <property type="entry name" value="GP_PDE_dom"/>
</dbReference>
<gene>
    <name evidence="9" type="primary">glpQ</name>
    <name evidence="9" type="ORF">FKG94_06835</name>
</gene>
<dbReference type="NCBIfam" id="NF008354">
    <property type="entry name" value="PRK11143.1"/>
    <property type="match status" value="1"/>
</dbReference>
<evidence type="ECO:0000313" key="9">
    <source>
        <dbReference type="EMBL" id="TQV82451.1"/>
    </source>
</evidence>
<evidence type="ECO:0000256" key="2">
    <source>
        <dbReference type="ARBA" id="ARBA00012247"/>
    </source>
</evidence>
<keyword evidence="3 7" id="KW-0732">Signal</keyword>
<comment type="similarity">
    <text evidence="1">Belongs to the glycerophosphoryl diester phosphodiesterase family.</text>
</comment>
<evidence type="ECO:0000256" key="4">
    <source>
        <dbReference type="ARBA" id="ARBA00022798"/>
    </source>
</evidence>
<dbReference type="AlphaFoldDB" id="A0A545TZ15"/>
<keyword evidence="5 9" id="KW-0378">Hydrolase</keyword>
<protein>
    <recommendedName>
        <fullName evidence="2">glycerophosphodiester phosphodiesterase</fullName>
        <ecNumber evidence="2">3.1.4.46</ecNumber>
    </recommendedName>
</protein>
<dbReference type="SUPFAM" id="SSF51695">
    <property type="entry name" value="PLC-like phosphodiesterases"/>
    <property type="match status" value="1"/>
</dbReference>
<evidence type="ECO:0000256" key="7">
    <source>
        <dbReference type="SAM" id="SignalP"/>
    </source>
</evidence>
<dbReference type="EC" id="3.1.4.46" evidence="2"/>
<sequence>MRRFTVKHGASCLLLLLLGLACTFAATAADKLVIAHRGASGYLPEHTLAAKALAYGMGAHYIEQDIVLTKDDVPVVLHDIYLDAVTDVKDRFPDRARGDGRFYALDFTLAEIRQLRVNERIDLETGARVYPQRFAGAKAPFRVPTLAEEIELILGLNRAAGKEVGIYPEIKKPAWHRRQGRDISKVVLQVLSRYGYRDKNSAIYLQCFDAGELKRIRRELGSQLRLVQLLIDPRYKDPDNQTDFQHLLSAAGLREVAAYADGIGPWLPQVVSGVDASGKPIITDLVKRAQALRLVVHPYTFRADQLPQQVASFEQLLGIFFDSAGVDGVFTDFPDRAVAFLQR</sequence>
<reference evidence="9 10" key="1">
    <citation type="submission" date="2019-06" db="EMBL/GenBank/DDBJ databases">
        <title>Whole genome sequence for Cellvibrionaceae sp. R142.</title>
        <authorList>
            <person name="Wang G."/>
        </authorList>
    </citation>
    <scope>NUCLEOTIDE SEQUENCE [LARGE SCALE GENOMIC DNA]</scope>
    <source>
        <strain evidence="9 10">R142</strain>
    </source>
</reference>